<evidence type="ECO:0000256" key="2">
    <source>
        <dbReference type="ARBA" id="ARBA00023295"/>
    </source>
</evidence>
<dbReference type="PANTHER" id="PTHR34142:SF1">
    <property type="entry name" value="GLYCOSIDE HYDROLASE FAMILY 5 DOMAIN-CONTAINING PROTEIN"/>
    <property type="match status" value="1"/>
</dbReference>
<keyword evidence="2 3" id="KW-0326">Glycosidase</keyword>
<keyword evidence="1 3" id="KW-0378">Hydrolase</keyword>
<dbReference type="Gene3D" id="3.20.20.80">
    <property type="entry name" value="Glycosidases"/>
    <property type="match status" value="1"/>
</dbReference>
<dbReference type="GO" id="GO:0009251">
    <property type="term" value="P:glucan catabolic process"/>
    <property type="evidence" value="ECO:0007669"/>
    <property type="project" value="TreeGrafter"/>
</dbReference>
<reference evidence="5" key="1">
    <citation type="submission" date="2011-09" db="EMBL/GenBank/DDBJ databases">
        <title>High throughput functional metagenomic screening for glycosyl hydrolases in a passive mining bioremediation site.</title>
        <authorList>
            <person name="Mewis K."/>
            <person name="Konwar K."/>
            <person name="Howes C.G."/>
            <person name="Taupp M."/>
            <person name="Baldwin S.A."/>
            <person name="Hallam S.J."/>
        </authorList>
    </citation>
    <scope>NUCLEOTIDE SEQUENCE</scope>
</reference>
<evidence type="ECO:0000259" key="4">
    <source>
        <dbReference type="Pfam" id="PF00150"/>
    </source>
</evidence>
<sequence length="352" mass="39631">MIRRILKIASIFILGLVGVLLVSLLILMATGSGSFRITLPVKHNDIYTLPQGSSFPAALHAEGNQLVTAAGEPVRLRGVMIPDPYRLDGENHFNQDLITEIQNTGANVIRVPVHPENWQKDKDYLWRYLDPLVTWAGDSGLYVIIDLHFIGNISTGAGQLMPDLELSAAEFADQFWSQVAPYFRNAPHVLFEIYNEPADISTADWIKSSTHLVELIRSKEVTQPLIIGGVEYSKNLFWVLENPLNDDNLAYAAHIYPSHPRRDWPYWFGKVAEQYPVLITEWGYLDAKTVEGPAYLAGTPQGYGEPLLSYLDELGAGWVACWYDDKWLPSMFTPGRETLNEYGQWVIGELNP</sequence>
<dbReference type="InterPro" id="IPR017853">
    <property type="entry name" value="GH"/>
</dbReference>
<dbReference type="PANTHER" id="PTHR34142">
    <property type="entry name" value="ENDO-BETA-1,4-GLUCANASE A"/>
    <property type="match status" value="1"/>
</dbReference>
<dbReference type="Pfam" id="PF00150">
    <property type="entry name" value="Cellulase"/>
    <property type="match status" value="1"/>
</dbReference>
<protein>
    <submittedName>
        <fullName evidence="5">GHF5 protein</fullName>
    </submittedName>
</protein>
<dbReference type="SUPFAM" id="SSF51445">
    <property type="entry name" value="(Trans)glycosidases"/>
    <property type="match status" value="1"/>
</dbReference>
<name>G9IS33_9BACT</name>
<accession>G9IS33</accession>
<feature type="domain" description="Glycoside hydrolase family 5" evidence="4">
    <location>
        <begin position="68"/>
        <end position="320"/>
    </location>
</feature>
<dbReference type="EMBL" id="JN695673">
    <property type="protein sequence ID" value="AEW47956.1"/>
    <property type="molecule type" value="Genomic_DNA"/>
</dbReference>
<organism evidence="5">
    <name type="scientific">uncultured bacterium E1_6</name>
    <dbReference type="NCBI Taxonomy" id="1112291"/>
    <lineage>
        <taxon>Bacteria</taxon>
        <taxon>environmental samples</taxon>
    </lineage>
</organism>
<evidence type="ECO:0000313" key="5">
    <source>
        <dbReference type="EMBL" id="AEW47956.1"/>
    </source>
</evidence>
<proteinExistence type="inferred from homology"/>
<dbReference type="AlphaFoldDB" id="G9IS33"/>
<comment type="similarity">
    <text evidence="3">Belongs to the glycosyl hydrolase 5 (cellulase A) family.</text>
</comment>
<dbReference type="GO" id="GO:0004553">
    <property type="term" value="F:hydrolase activity, hydrolyzing O-glycosyl compounds"/>
    <property type="evidence" value="ECO:0007669"/>
    <property type="project" value="InterPro"/>
</dbReference>
<evidence type="ECO:0000256" key="1">
    <source>
        <dbReference type="ARBA" id="ARBA00022801"/>
    </source>
</evidence>
<evidence type="ECO:0000256" key="3">
    <source>
        <dbReference type="RuleBase" id="RU361153"/>
    </source>
</evidence>
<dbReference type="InterPro" id="IPR001547">
    <property type="entry name" value="Glyco_hydro_5"/>
</dbReference>